<dbReference type="SUPFAM" id="SSF50475">
    <property type="entry name" value="FMN-binding split barrel"/>
    <property type="match status" value="1"/>
</dbReference>
<sequence>MTDAPRSLGQRKADTLARLVSPVLDAWVSTDGPNLVPLTLAWFQDRLVAATDRTTPTAKSLITTGRARVGLGPTRDVVMIDAVLDRWLPVTEAPEIGDAYVAQNDWDPRTAGPSYIFLLLHPTRIQAWREANEIPGRTLMRTGTWLT</sequence>
<dbReference type="Gene3D" id="2.30.110.10">
    <property type="entry name" value="Electron Transport, Fmn-binding Protein, Chain A"/>
    <property type="match status" value="1"/>
</dbReference>
<organism evidence="1 2">
    <name type="scientific">Actinoplanes derwentensis</name>
    <dbReference type="NCBI Taxonomy" id="113562"/>
    <lineage>
        <taxon>Bacteria</taxon>
        <taxon>Bacillati</taxon>
        <taxon>Actinomycetota</taxon>
        <taxon>Actinomycetes</taxon>
        <taxon>Micromonosporales</taxon>
        <taxon>Micromonosporaceae</taxon>
        <taxon>Actinoplanes</taxon>
    </lineage>
</organism>
<dbReference type="EMBL" id="LT629758">
    <property type="protein sequence ID" value="SDT63202.1"/>
    <property type="molecule type" value="Genomic_DNA"/>
</dbReference>
<evidence type="ECO:0000313" key="1">
    <source>
        <dbReference type="EMBL" id="SDT63202.1"/>
    </source>
</evidence>
<accession>A0A1H2BYQ1</accession>
<dbReference type="InterPro" id="IPR012349">
    <property type="entry name" value="Split_barrel_FMN-bd"/>
</dbReference>
<dbReference type="Proteomes" id="UP000198688">
    <property type="component" value="Chromosome I"/>
</dbReference>
<proteinExistence type="predicted"/>
<gene>
    <name evidence="1" type="ORF">SAMN04489716_5021</name>
</gene>
<dbReference type="STRING" id="113562.SAMN04489716_5021"/>
<dbReference type="RefSeq" id="WP_092546861.1">
    <property type="nucleotide sequence ID" value="NZ_BOMJ01000108.1"/>
</dbReference>
<dbReference type="OrthoDB" id="3627463at2"/>
<protein>
    <recommendedName>
        <fullName evidence="3">Pyridoxamine 5'-phosphate oxidase</fullName>
    </recommendedName>
</protein>
<name>A0A1H2BYQ1_9ACTN</name>
<evidence type="ECO:0008006" key="3">
    <source>
        <dbReference type="Google" id="ProtNLM"/>
    </source>
</evidence>
<keyword evidence="2" id="KW-1185">Reference proteome</keyword>
<reference evidence="1 2" key="1">
    <citation type="submission" date="2016-10" db="EMBL/GenBank/DDBJ databases">
        <authorList>
            <person name="de Groot N.N."/>
        </authorList>
    </citation>
    <scope>NUCLEOTIDE SEQUENCE [LARGE SCALE GENOMIC DNA]</scope>
    <source>
        <strain evidence="1 2">DSM 43941</strain>
    </source>
</reference>
<evidence type="ECO:0000313" key="2">
    <source>
        <dbReference type="Proteomes" id="UP000198688"/>
    </source>
</evidence>
<dbReference type="AlphaFoldDB" id="A0A1H2BYQ1"/>